<evidence type="ECO:0000313" key="3">
    <source>
        <dbReference type="Proteomes" id="UP000248423"/>
    </source>
</evidence>
<feature type="transmembrane region" description="Helical" evidence="1">
    <location>
        <begin position="54"/>
        <end position="82"/>
    </location>
</feature>
<gene>
    <name evidence="2" type="ORF">BO78DRAFT_54722</name>
</gene>
<keyword evidence="1" id="KW-0812">Transmembrane</keyword>
<organism evidence="2 3">
    <name type="scientific">Aspergillus sclerotiicarbonarius (strain CBS 121057 / IBT 28362)</name>
    <dbReference type="NCBI Taxonomy" id="1448318"/>
    <lineage>
        <taxon>Eukaryota</taxon>
        <taxon>Fungi</taxon>
        <taxon>Dikarya</taxon>
        <taxon>Ascomycota</taxon>
        <taxon>Pezizomycotina</taxon>
        <taxon>Eurotiomycetes</taxon>
        <taxon>Eurotiomycetidae</taxon>
        <taxon>Eurotiales</taxon>
        <taxon>Aspergillaceae</taxon>
        <taxon>Aspergillus</taxon>
        <taxon>Aspergillus subgen. Circumdati</taxon>
    </lineage>
</organism>
<reference evidence="2 3" key="1">
    <citation type="submission" date="2018-02" db="EMBL/GenBank/DDBJ databases">
        <title>The genomes of Aspergillus section Nigri reveals drivers in fungal speciation.</title>
        <authorList>
            <consortium name="DOE Joint Genome Institute"/>
            <person name="Vesth T.C."/>
            <person name="Nybo J."/>
            <person name="Theobald S."/>
            <person name="Brandl J."/>
            <person name="Frisvad J.C."/>
            <person name="Nielsen K.F."/>
            <person name="Lyhne E.K."/>
            <person name="Kogle M.E."/>
            <person name="Kuo A."/>
            <person name="Riley R."/>
            <person name="Clum A."/>
            <person name="Nolan M."/>
            <person name="Lipzen A."/>
            <person name="Salamov A."/>
            <person name="Henrissat B."/>
            <person name="Wiebenga A."/>
            <person name="De vries R.P."/>
            <person name="Grigoriev I.V."/>
            <person name="Mortensen U.H."/>
            <person name="Andersen M.R."/>
            <person name="Baker S.E."/>
        </authorList>
    </citation>
    <scope>NUCLEOTIDE SEQUENCE [LARGE SCALE GENOMIC DNA]</scope>
    <source>
        <strain evidence="2 3">CBS 121057</strain>
    </source>
</reference>
<dbReference type="VEuPathDB" id="FungiDB:BO78DRAFT_54722"/>
<proteinExistence type="predicted"/>
<accession>A0A319EMT5</accession>
<keyword evidence="1" id="KW-0472">Membrane</keyword>
<dbReference type="EMBL" id="KZ826331">
    <property type="protein sequence ID" value="PYI08965.1"/>
    <property type="molecule type" value="Genomic_DNA"/>
</dbReference>
<dbReference type="AlphaFoldDB" id="A0A319EMT5"/>
<evidence type="ECO:0000256" key="1">
    <source>
        <dbReference type="SAM" id="Phobius"/>
    </source>
</evidence>
<keyword evidence="3" id="KW-1185">Reference proteome</keyword>
<evidence type="ECO:0000313" key="2">
    <source>
        <dbReference type="EMBL" id="PYI08965.1"/>
    </source>
</evidence>
<name>A0A319EMT5_ASPSB</name>
<keyword evidence="1" id="KW-1133">Transmembrane helix</keyword>
<sequence>MICCCCCGGGGAAVIPVCSPPPWTNCSIMIAHVECLTFGLPSIFPPSAFSSFDFLLFPFSVFCPFCLFCSPLFFLIYCPFLFPPQFPP</sequence>
<protein>
    <submittedName>
        <fullName evidence="2">Uncharacterized protein</fullName>
    </submittedName>
</protein>
<dbReference type="Proteomes" id="UP000248423">
    <property type="component" value="Unassembled WGS sequence"/>
</dbReference>